<sequence length="579" mass="64286">MRNETFYKFRYPLVLALLILPVSAYCLNMDLSAVGTSIFSTLAGIQASIFAIVFSVVILGVQLSTSQYSPRLPDLFRSDTIYLRTVGVFAVSIGISLLGLFAYGYVDGFWIELWMYFSGLLAIVAFVSLFDFVDRTLEQSTPEGILDRLEDDLTASQIIDQAEASSDDHREPDPFLVVLSVINSQINERDAAAVYLGLDIISRRVTELLAECSVEMLEEDTPVGDSLEDLCTNRLTSTGETAVATELEEGATEVVSTLETIGQAGVDESLDRPVLLPVQGLSDLVLDLDYDGIDERVRGEAIESSKDVLQNAAEAGLWKGTGKATRYLGWQLANSVHVRDENQNYDRRYTSAIINYFPGILRELVDSTADAIDDDTTNWSSPYPGLAHDSYSEARALQAVYISVAELTGAFLRYELKTGVNFPDWGHVGYGWVKAVSELSDSELDSFKQLWIGTTLYLEYLSNETPDGVMEEFNPMLRREVSDDEIIAVIEQLLAEEIDPTQWLNFRQTVDPVEMPQTGYRYAFDIDTDESFEDWLSHRQDVLAAGIGGGFVGQSEFAEMIQEEVESAEQDTAEDEDSG</sequence>
<keyword evidence="1" id="KW-0472">Membrane</keyword>
<keyword evidence="1" id="KW-0812">Transmembrane</keyword>
<protein>
    <submittedName>
        <fullName evidence="2">Putative membrane protein DUF2254</fullName>
    </submittedName>
</protein>
<proteinExistence type="predicted"/>
<dbReference type="EMBL" id="REFS01000011">
    <property type="protein sequence ID" value="RMB08307.1"/>
    <property type="molecule type" value="Genomic_DNA"/>
</dbReference>
<feature type="transmembrane region" description="Helical" evidence="1">
    <location>
        <begin position="34"/>
        <end position="61"/>
    </location>
</feature>
<evidence type="ECO:0000313" key="3">
    <source>
        <dbReference type="Proteomes" id="UP000277326"/>
    </source>
</evidence>
<keyword evidence="1" id="KW-1133">Transmembrane helix</keyword>
<dbReference type="Pfam" id="PF10011">
    <property type="entry name" value="DUF2254"/>
    <property type="match status" value="1"/>
</dbReference>
<dbReference type="RefSeq" id="WP_241966879.1">
    <property type="nucleotide sequence ID" value="NZ_CP034146.1"/>
</dbReference>
<feature type="transmembrane region" description="Helical" evidence="1">
    <location>
        <begin position="113"/>
        <end position="133"/>
    </location>
</feature>
<organism evidence="2 3">
    <name type="scientific">Haloplanus aerogenes</name>
    <dbReference type="NCBI Taxonomy" id="660522"/>
    <lineage>
        <taxon>Archaea</taxon>
        <taxon>Methanobacteriati</taxon>
        <taxon>Methanobacteriota</taxon>
        <taxon>Stenosarchaea group</taxon>
        <taxon>Halobacteria</taxon>
        <taxon>Halobacteriales</taxon>
        <taxon>Haloferacaceae</taxon>
        <taxon>Haloplanus</taxon>
    </lineage>
</organism>
<name>A0A3M0CHP1_9EURY</name>
<dbReference type="Proteomes" id="UP000277326">
    <property type="component" value="Unassembled WGS sequence"/>
</dbReference>
<reference evidence="2 3" key="1">
    <citation type="journal article" date="2015" name="Stand. Genomic Sci.">
        <title>Genomic Encyclopedia of Bacterial and Archaeal Type Strains, Phase III: the genomes of soil and plant-associated and newly described type strains.</title>
        <authorList>
            <person name="Whitman W.B."/>
            <person name="Woyke T."/>
            <person name="Klenk H.P."/>
            <person name="Zhou Y."/>
            <person name="Lilburn T.G."/>
            <person name="Beck B.J."/>
            <person name="De Vos P."/>
            <person name="Vandamme P."/>
            <person name="Eisen J.A."/>
            <person name="Garrity G."/>
            <person name="Hugenholtz P."/>
            <person name="Kyrpides N.C."/>
        </authorList>
    </citation>
    <scope>NUCLEOTIDE SEQUENCE [LARGE SCALE GENOMIC DNA]</scope>
    <source>
        <strain evidence="2 3">CGMCC 1.10124</strain>
    </source>
</reference>
<feature type="transmembrane region" description="Helical" evidence="1">
    <location>
        <begin position="81"/>
        <end position="101"/>
    </location>
</feature>
<dbReference type="GeneID" id="38473208"/>
<dbReference type="InterPro" id="IPR018723">
    <property type="entry name" value="DUF2254_membrane"/>
</dbReference>
<evidence type="ECO:0000313" key="2">
    <source>
        <dbReference type="EMBL" id="RMB08307.1"/>
    </source>
</evidence>
<dbReference type="AlphaFoldDB" id="A0A3M0CHP1"/>
<accession>A0A3M0CHP1</accession>
<evidence type="ECO:0000256" key="1">
    <source>
        <dbReference type="SAM" id="Phobius"/>
    </source>
</evidence>
<comment type="caution">
    <text evidence="2">The sequence shown here is derived from an EMBL/GenBank/DDBJ whole genome shotgun (WGS) entry which is preliminary data.</text>
</comment>
<gene>
    <name evidence="2" type="ORF">ATH50_3637</name>
</gene>